<sequence length="533" mass="58219">MQAVTLREEPGLLRAVGIALLTAAGSAALFPMWQNAWTLWSEDPLRSIGAIFPIIALLLVLWRWRRLQFRGRGSYWGLLLIALSILGARVFDAATFNVTLGGQRWGLLHPGMVLFCYGIGCTLLFGGVPLLRRAIFPLCLLLLINPVPRFFNTVVDLPLQQLGAGTARAFSHLIGLRPTGEQLKMMFAPDFGMMIVPGCNGVRGSITLGYLALIFGYTRGLSAKALAVLTTGAFLMGYVLNLIRLCTLVIYYKVGLSWIAIQKYGVEIDYVIGCTIFLFATLGIGLAVRFYQLREGSGEQAPPALPASPATGFALRALCFAALILVFLIPQARAINAARHTVEPTAADVLAALPKQVGRYTLTRTWTEGDTARKVNIVLGEYRADDVKDGRFTLGLWIGGGNHFVANSKLYRDVHPQWTGAFEATAASSLPVRFIGSFYDDGVNRSYDAETACIASGCRENLVMDPKTGIVFSSPDLAELAVARSTRRLPILLRREWTDATVPQTAQRAEFEADARDFVAHLQIQPLVQSVGH</sequence>
<feature type="transmembrane region" description="Helical" evidence="8">
    <location>
        <begin position="225"/>
        <end position="250"/>
    </location>
</feature>
<evidence type="ECO:0000313" key="9">
    <source>
        <dbReference type="EMBL" id="SNS75091.1"/>
    </source>
</evidence>
<keyword evidence="10" id="KW-1185">Reference proteome</keyword>
<feature type="transmembrane region" description="Helical" evidence="8">
    <location>
        <begin position="311"/>
        <end position="329"/>
    </location>
</feature>
<keyword evidence="7 8" id="KW-0472">Membrane</keyword>
<dbReference type="Pfam" id="PF09721">
    <property type="entry name" value="Exosortase_EpsH"/>
    <property type="match status" value="1"/>
</dbReference>
<dbReference type="AlphaFoldDB" id="A0A239H1N5"/>
<dbReference type="InterPro" id="IPR026478">
    <property type="entry name" value="Exosortase_J"/>
</dbReference>
<protein>
    <submittedName>
        <fullName evidence="9">Exosortase J</fullName>
    </submittedName>
</protein>
<dbReference type="NCBIfam" id="TIGR04178">
    <property type="entry name" value="exo_archaeo"/>
    <property type="match status" value="1"/>
</dbReference>
<proteinExistence type="predicted"/>
<dbReference type="GO" id="GO:0008233">
    <property type="term" value="F:peptidase activity"/>
    <property type="evidence" value="ECO:0007669"/>
    <property type="project" value="UniProtKB-KW"/>
</dbReference>
<dbReference type="GO" id="GO:0005886">
    <property type="term" value="C:plasma membrane"/>
    <property type="evidence" value="ECO:0007669"/>
    <property type="project" value="UniProtKB-SubCell"/>
</dbReference>
<evidence type="ECO:0000256" key="3">
    <source>
        <dbReference type="ARBA" id="ARBA00022670"/>
    </source>
</evidence>
<evidence type="ECO:0000256" key="5">
    <source>
        <dbReference type="ARBA" id="ARBA00022801"/>
    </source>
</evidence>
<dbReference type="GO" id="GO:0006508">
    <property type="term" value="P:proteolysis"/>
    <property type="evidence" value="ECO:0007669"/>
    <property type="project" value="UniProtKB-KW"/>
</dbReference>
<evidence type="ECO:0000256" key="2">
    <source>
        <dbReference type="ARBA" id="ARBA00022475"/>
    </source>
</evidence>
<feature type="transmembrane region" description="Helical" evidence="8">
    <location>
        <begin position="12"/>
        <end position="33"/>
    </location>
</feature>
<evidence type="ECO:0000256" key="8">
    <source>
        <dbReference type="SAM" id="Phobius"/>
    </source>
</evidence>
<dbReference type="NCBIfam" id="TIGR04199">
    <property type="entry name" value="exosort_xrtJ"/>
    <property type="match status" value="1"/>
</dbReference>
<keyword evidence="6 8" id="KW-1133">Transmembrane helix</keyword>
<evidence type="ECO:0000256" key="4">
    <source>
        <dbReference type="ARBA" id="ARBA00022692"/>
    </source>
</evidence>
<keyword evidence="5" id="KW-0378">Hydrolase</keyword>
<name>A0A239H1N5_9BACT</name>
<keyword evidence="3" id="KW-0645">Protease</keyword>
<feature type="transmembrane region" description="Helical" evidence="8">
    <location>
        <begin position="111"/>
        <end position="131"/>
    </location>
</feature>
<dbReference type="EMBL" id="FZOU01000002">
    <property type="protein sequence ID" value="SNS75091.1"/>
    <property type="molecule type" value="Genomic_DNA"/>
</dbReference>
<accession>A0A239H1N5</accession>
<feature type="transmembrane region" description="Helical" evidence="8">
    <location>
        <begin position="270"/>
        <end position="291"/>
    </location>
</feature>
<evidence type="ECO:0000256" key="6">
    <source>
        <dbReference type="ARBA" id="ARBA00022989"/>
    </source>
</evidence>
<evidence type="ECO:0000256" key="7">
    <source>
        <dbReference type="ARBA" id="ARBA00023136"/>
    </source>
</evidence>
<evidence type="ECO:0000256" key="1">
    <source>
        <dbReference type="ARBA" id="ARBA00004651"/>
    </source>
</evidence>
<feature type="transmembrane region" description="Helical" evidence="8">
    <location>
        <begin position="191"/>
        <end position="213"/>
    </location>
</feature>
<gene>
    <name evidence="9" type="ORF">SAMN05421770_102178</name>
</gene>
<dbReference type="InterPro" id="IPR026392">
    <property type="entry name" value="Exo/Archaeosortase_dom"/>
</dbReference>
<keyword evidence="4 8" id="KW-0812">Transmembrane</keyword>
<evidence type="ECO:0000313" key="10">
    <source>
        <dbReference type="Proteomes" id="UP000198356"/>
    </source>
</evidence>
<feature type="transmembrane region" description="Helical" evidence="8">
    <location>
        <begin position="74"/>
        <end position="91"/>
    </location>
</feature>
<feature type="transmembrane region" description="Helical" evidence="8">
    <location>
        <begin position="45"/>
        <end position="62"/>
    </location>
</feature>
<reference evidence="9 10" key="1">
    <citation type="submission" date="2017-06" db="EMBL/GenBank/DDBJ databases">
        <authorList>
            <person name="Kim H.J."/>
            <person name="Triplett B.A."/>
        </authorList>
    </citation>
    <scope>NUCLEOTIDE SEQUENCE [LARGE SCALE GENOMIC DNA]</scope>
    <source>
        <strain evidence="9 10">DSM 18704</strain>
    </source>
</reference>
<comment type="subcellular location">
    <subcellularLocation>
        <location evidence="1">Cell membrane</location>
        <topology evidence="1">Multi-pass membrane protein</topology>
    </subcellularLocation>
</comment>
<keyword evidence="2" id="KW-1003">Cell membrane</keyword>
<dbReference type="Proteomes" id="UP000198356">
    <property type="component" value="Unassembled WGS sequence"/>
</dbReference>
<dbReference type="InterPro" id="IPR019127">
    <property type="entry name" value="Exosortase"/>
</dbReference>
<organism evidence="9 10">
    <name type="scientific">Granulicella rosea</name>
    <dbReference type="NCBI Taxonomy" id="474952"/>
    <lineage>
        <taxon>Bacteria</taxon>
        <taxon>Pseudomonadati</taxon>
        <taxon>Acidobacteriota</taxon>
        <taxon>Terriglobia</taxon>
        <taxon>Terriglobales</taxon>
        <taxon>Acidobacteriaceae</taxon>
        <taxon>Granulicella</taxon>
    </lineage>
</organism>